<dbReference type="Proteomes" id="UP000005141">
    <property type="component" value="Unassembled WGS sequence"/>
</dbReference>
<dbReference type="AlphaFoldDB" id="G1W9K8"/>
<sequence>MSNAVVGTHAGALQAPNRSGMHLQELCKHQTVRECICRSSASAKPFGNAFAGALQAPNRSGTHLQELCKRQTVRECICRSSASAKPFGNAFAETLQAFEKVE</sequence>
<dbReference type="HOGENOM" id="CLU_2274857_0_0_10"/>
<evidence type="ECO:0000313" key="1">
    <source>
        <dbReference type="EMBL" id="EGV34330.1"/>
    </source>
</evidence>
<reference evidence="1 2" key="1">
    <citation type="submission" date="2011-07" db="EMBL/GenBank/DDBJ databases">
        <title>The Genome Sequence of Prevotella oulorum F0390.</title>
        <authorList>
            <consortium name="The Broad Institute Genome Sequencing Platform"/>
            <consortium name="The Broad Institute Genome Sequencing Center for Infectious Disease"/>
            <person name="Earl A."/>
            <person name="Ward D."/>
            <person name="Feldgarden M."/>
            <person name="Gevers D."/>
            <person name="Izard J."/>
            <person name="Ganesan A."/>
            <person name="Baranova O.V."/>
            <person name="Blanton J.M."/>
            <person name="Tanner A.C."/>
            <person name="Dewhirst F.E."/>
            <person name="Young S.K."/>
            <person name="Zeng Q."/>
            <person name="Gargeya S."/>
            <person name="Fitzgerald M."/>
            <person name="Haas B."/>
            <person name="Abouelleil A."/>
            <person name="Alvarado L."/>
            <person name="Arachchi H.M."/>
            <person name="Berlin A."/>
            <person name="Brown A."/>
            <person name="Chapman S.B."/>
            <person name="Chen Z."/>
            <person name="Dunbar C."/>
            <person name="Freedman E."/>
            <person name="Gearin G."/>
            <person name="Gellesch M."/>
            <person name="Goldberg J."/>
            <person name="Griggs A."/>
            <person name="Gujja S."/>
            <person name="Heiman D."/>
            <person name="Howarth C."/>
            <person name="Larson L."/>
            <person name="Lui A."/>
            <person name="MacDonald P.J.P."/>
            <person name="Mehta T."/>
            <person name="Montmayeur A."/>
            <person name="Murphy C."/>
            <person name="Neiman D."/>
            <person name="Pearson M."/>
            <person name="Priest M."/>
            <person name="Roberts A."/>
            <person name="Saif S."/>
            <person name="Shea T."/>
            <person name="Shenoy N."/>
            <person name="Sisk P."/>
            <person name="Stolte C."/>
            <person name="Sykes S."/>
            <person name="Wortman J."/>
            <person name="Nusbaum C."/>
            <person name="Birren B."/>
        </authorList>
    </citation>
    <scope>NUCLEOTIDE SEQUENCE [LARGE SCALE GENOMIC DNA]</scope>
    <source>
        <strain evidence="1 2">F0390</strain>
    </source>
</reference>
<proteinExistence type="predicted"/>
<dbReference type="EMBL" id="ADGI01000017">
    <property type="protein sequence ID" value="EGV34330.1"/>
    <property type="molecule type" value="Genomic_DNA"/>
</dbReference>
<organism evidence="1 2">
    <name type="scientific">Segatella oulorum F0390</name>
    <dbReference type="NCBI Taxonomy" id="702438"/>
    <lineage>
        <taxon>Bacteria</taxon>
        <taxon>Pseudomonadati</taxon>
        <taxon>Bacteroidota</taxon>
        <taxon>Bacteroidia</taxon>
        <taxon>Bacteroidales</taxon>
        <taxon>Prevotellaceae</taxon>
        <taxon>Segatella</taxon>
    </lineage>
</organism>
<accession>G1W9K8</accession>
<name>G1W9K8_9BACT</name>
<evidence type="ECO:0000313" key="2">
    <source>
        <dbReference type="Proteomes" id="UP000005141"/>
    </source>
</evidence>
<keyword evidence="2" id="KW-1185">Reference proteome</keyword>
<protein>
    <submittedName>
        <fullName evidence="1">Uncharacterized protein</fullName>
    </submittedName>
</protein>
<comment type="caution">
    <text evidence="1">The sequence shown here is derived from an EMBL/GenBank/DDBJ whole genome shotgun (WGS) entry which is preliminary data.</text>
</comment>
<gene>
    <name evidence="1" type="ORF">HMPREF9431_00509</name>
</gene>